<reference evidence="2" key="2">
    <citation type="journal article" date="2021" name="PeerJ">
        <title>Extensive microbial diversity within the chicken gut microbiome revealed by metagenomics and culture.</title>
        <authorList>
            <person name="Gilroy R."/>
            <person name="Ravi A."/>
            <person name="Getino M."/>
            <person name="Pursley I."/>
            <person name="Horton D.L."/>
            <person name="Alikhan N.F."/>
            <person name="Baker D."/>
            <person name="Gharbi K."/>
            <person name="Hall N."/>
            <person name="Watson M."/>
            <person name="Adriaenssens E.M."/>
            <person name="Foster-Nyarko E."/>
            <person name="Jarju S."/>
            <person name="Secka A."/>
            <person name="Antonio M."/>
            <person name="Oren A."/>
            <person name="Chaudhuri R.R."/>
            <person name="La Ragione R."/>
            <person name="Hildebrand F."/>
            <person name="Pallen M.J."/>
        </authorList>
    </citation>
    <scope>NUCLEOTIDE SEQUENCE</scope>
    <source>
        <strain evidence="2">ChiHjej9B8-7071</strain>
    </source>
</reference>
<evidence type="ECO:0000256" key="1">
    <source>
        <dbReference type="SAM" id="Phobius"/>
    </source>
</evidence>
<comment type="caution">
    <text evidence="2">The sequence shown here is derived from an EMBL/GenBank/DDBJ whole genome shotgun (WGS) entry which is preliminary data.</text>
</comment>
<accession>A0A9D1D862</accession>
<proteinExistence type="predicted"/>
<sequence>MKIELKELLRDYEEQELPLSPPHPVSVKAIERRVERKLVGKASRRPALRKAVLILAACLVLAGSALAYTQYRLSQVAKVDKDTVQEAALLQGFQSDTLFSVEAETEAEGTAEPHVMAVRATYLPDPISELESRTLRERLTYWEETSGVSLVADSGLADEILDGTYVRLCASSEDLKDFTVVEVFSASDIHDKPIVVQGENTTVEEGTFQGMEATYLTQNYDG</sequence>
<keyword evidence="1" id="KW-0812">Transmembrane</keyword>
<feature type="non-terminal residue" evidence="2">
    <location>
        <position position="222"/>
    </location>
</feature>
<keyword evidence="1" id="KW-1133">Transmembrane helix</keyword>
<keyword evidence="1" id="KW-0472">Membrane</keyword>
<protein>
    <submittedName>
        <fullName evidence="2">Uncharacterized protein</fullName>
    </submittedName>
</protein>
<feature type="transmembrane region" description="Helical" evidence="1">
    <location>
        <begin position="51"/>
        <end position="71"/>
    </location>
</feature>
<name>A0A9D1D862_9FIRM</name>
<evidence type="ECO:0000313" key="2">
    <source>
        <dbReference type="EMBL" id="HIR09534.1"/>
    </source>
</evidence>
<reference evidence="2" key="1">
    <citation type="submission" date="2020-10" db="EMBL/GenBank/DDBJ databases">
        <authorList>
            <person name="Gilroy R."/>
        </authorList>
    </citation>
    <scope>NUCLEOTIDE SEQUENCE</scope>
    <source>
        <strain evidence="2">ChiHjej9B8-7071</strain>
    </source>
</reference>
<gene>
    <name evidence="2" type="ORF">IAA70_03925</name>
</gene>
<evidence type="ECO:0000313" key="3">
    <source>
        <dbReference type="Proteomes" id="UP000824258"/>
    </source>
</evidence>
<dbReference type="EMBL" id="DVGD01000114">
    <property type="protein sequence ID" value="HIR09534.1"/>
    <property type="molecule type" value="Genomic_DNA"/>
</dbReference>
<organism evidence="2 3">
    <name type="scientific">Candidatus Avoscillospira stercoripullorum</name>
    <dbReference type="NCBI Taxonomy" id="2840709"/>
    <lineage>
        <taxon>Bacteria</taxon>
        <taxon>Bacillati</taxon>
        <taxon>Bacillota</taxon>
        <taxon>Clostridia</taxon>
        <taxon>Eubacteriales</taxon>
        <taxon>Oscillospiraceae</taxon>
        <taxon>Oscillospiraceae incertae sedis</taxon>
        <taxon>Candidatus Avoscillospira</taxon>
    </lineage>
</organism>
<dbReference type="Proteomes" id="UP000824258">
    <property type="component" value="Unassembled WGS sequence"/>
</dbReference>
<dbReference type="AlphaFoldDB" id="A0A9D1D862"/>